<feature type="transmembrane region" description="Helical" evidence="7">
    <location>
        <begin position="501"/>
        <end position="522"/>
    </location>
</feature>
<feature type="domain" description="ABC3 transporter permease C-terminal" evidence="8">
    <location>
        <begin position="792"/>
        <end position="908"/>
    </location>
</feature>
<protein>
    <submittedName>
        <fullName evidence="10">ABC transporter permease</fullName>
    </submittedName>
</protein>
<evidence type="ECO:0000256" key="3">
    <source>
        <dbReference type="ARBA" id="ARBA00022692"/>
    </source>
</evidence>
<name>A0A7S7SK84_PALFE</name>
<keyword evidence="2" id="KW-1003">Cell membrane</keyword>
<dbReference type="Pfam" id="PF12704">
    <property type="entry name" value="MacB_PCD"/>
    <property type="match status" value="2"/>
</dbReference>
<evidence type="ECO:0000256" key="1">
    <source>
        <dbReference type="ARBA" id="ARBA00004651"/>
    </source>
</evidence>
<feature type="domain" description="MacB-like periplasmic core" evidence="9">
    <location>
        <begin position="95"/>
        <end position="312"/>
    </location>
</feature>
<keyword evidence="11" id="KW-1185">Reference proteome</keyword>
<organism evidence="10 11">
    <name type="scientific">Paludibaculum fermentans</name>
    <dbReference type="NCBI Taxonomy" id="1473598"/>
    <lineage>
        <taxon>Bacteria</taxon>
        <taxon>Pseudomonadati</taxon>
        <taxon>Acidobacteriota</taxon>
        <taxon>Terriglobia</taxon>
        <taxon>Bryobacterales</taxon>
        <taxon>Bryobacteraceae</taxon>
        <taxon>Paludibaculum</taxon>
    </lineage>
</organism>
<feature type="transmembrane region" description="Helical" evidence="7">
    <location>
        <begin position="788"/>
        <end position="813"/>
    </location>
</feature>
<dbReference type="Pfam" id="PF02687">
    <property type="entry name" value="FtsX"/>
    <property type="match status" value="2"/>
</dbReference>
<accession>A0A7S7SK84</accession>
<dbReference type="KEGG" id="pfer:IRI77_28810"/>
<dbReference type="RefSeq" id="WP_194448424.1">
    <property type="nucleotide sequence ID" value="NZ_CP063849.1"/>
</dbReference>
<evidence type="ECO:0000256" key="6">
    <source>
        <dbReference type="ARBA" id="ARBA00038076"/>
    </source>
</evidence>
<feature type="transmembrane region" description="Helical" evidence="7">
    <location>
        <begin position="878"/>
        <end position="898"/>
    </location>
</feature>
<dbReference type="EMBL" id="CP063849">
    <property type="protein sequence ID" value="QOY86755.1"/>
    <property type="molecule type" value="Genomic_DNA"/>
</dbReference>
<comment type="subcellular location">
    <subcellularLocation>
        <location evidence="1">Cell membrane</location>
        <topology evidence="1">Multi-pass membrane protein</topology>
    </subcellularLocation>
</comment>
<keyword evidence="3 7" id="KW-0812">Transmembrane</keyword>
<feature type="domain" description="MacB-like periplasmic core" evidence="9">
    <location>
        <begin position="502"/>
        <end position="753"/>
    </location>
</feature>
<feature type="domain" description="ABC3 transporter permease C-terminal" evidence="8">
    <location>
        <begin position="358"/>
        <end position="477"/>
    </location>
</feature>
<feature type="transmembrane region" description="Helical" evidence="7">
    <location>
        <begin position="833"/>
        <end position="858"/>
    </location>
</feature>
<comment type="similarity">
    <text evidence="6">Belongs to the ABC-4 integral membrane protein family.</text>
</comment>
<proteinExistence type="inferred from homology"/>
<gene>
    <name evidence="10" type="ORF">IRI77_28810</name>
</gene>
<dbReference type="InterPro" id="IPR003838">
    <property type="entry name" value="ABC3_permease_C"/>
</dbReference>
<evidence type="ECO:0000313" key="11">
    <source>
        <dbReference type="Proteomes" id="UP000593892"/>
    </source>
</evidence>
<dbReference type="Proteomes" id="UP000593892">
    <property type="component" value="Chromosome"/>
</dbReference>
<keyword evidence="5 7" id="KW-0472">Membrane</keyword>
<dbReference type="InterPro" id="IPR017800">
    <property type="entry name" value="ADOP"/>
</dbReference>
<evidence type="ECO:0000256" key="2">
    <source>
        <dbReference type="ARBA" id="ARBA00022475"/>
    </source>
</evidence>
<feature type="transmembrane region" description="Helical" evidence="7">
    <location>
        <begin position="450"/>
        <end position="471"/>
    </location>
</feature>
<dbReference type="PANTHER" id="PTHR30572:SF4">
    <property type="entry name" value="ABC TRANSPORTER PERMEASE YTRF"/>
    <property type="match status" value="1"/>
</dbReference>
<evidence type="ECO:0000313" key="10">
    <source>
        <dbReference type="EMBL" id="QOY86755.1"/>
    </source>
</evidence>
<dbReference type="GO" id="GO:0022857">
    <property type="term" value="F:transmembrane transporter activity"/>
    <property type="evidence" value="ECO:0007669"/>
    <property type="project" value="TreeGrafter"/>
</dbReference>
<evidence type="ECO:0000256" key="5">
    <source>
        <dbReference type="ARBA" id="ARBA00023136"/>
    </source>
</evidence>
<dbReference type="PANTHER" id="PTHR30572">
    <property type="entry name" value="MEMBRANE COMPONENT OF TRANSPORTER-RELATED"/>
    <property type="match status" value="1"/>
</dbReference>
<feature type="transmembrane region" description="Helical" evidence="7">
    <location>
        <begin position="355"/>
        <end position="376"/>
    </location>
</feature>
<dbReference type="GO" id="GO:0005886">
    <property type="term" value="C:plasma membrane"/>
    <property type="evidence" value="ECO:0007669"/>
    <property type="project" value="UniProtKB-SubCell"/>
</dbReference>
<dbReference type="NCBIfam" id="TIGR03434">
    <property type="entry name" value="ADOP"/>
    <property type="match status" value="1"/>
</dbReference>
<evidence type="ECO:0000259" key="8">
    <source>
        <dbReference type="Pfam" id="PF02687"/>
    </source>
</evidence>
<feature type="transmembrane region" description="Helical" evidence="7">
    <location>
        <begin position="408"/>
        <end position="430"/>
    </location>
</feature>
<evidence type="ECO:0000256" key="7">
    <source>
        <dbReference type="SAM" id="Phobius"/>
    </source>
</evidence>
<dbReference type="InterPro" id="IPR025857">
    <property type="entry name" value="MacB_PCD"/>
</dbReference>
<evidence type="ECO:0000256" key="4">
    <source>
        <dbReference type="ARBA" id="ARBA00022989"/>
    </source>
</evidence>
<dbReference type="AlphaFoldDB" id="A0A7S7SK84"/>
<evidence type="ECO:0000259" key="9">
    <source>
        <dbReference type="Pfam" id="PF12704"/>
    </source>
</evidence>
<keyword evidence="4 7" id="KW-1133">Transmembrane helix</keyword>
<dbReference type="InterPro" id="IPR050250">
    <property type="entry name" value="Macrolide_Exporter_MacB"/>
</dbReference>
<reference evidence="10 11" key="1">
    <citation type="submission" date="2020-10" db="EMBL/GenBank/DDBJ databases">
        <title>Complete genome sequence of Paludibaculum fermentans P105T, a facultatively anaerobic acidobacterium capable of dissimilatory Fe(III) reduction.</title>
        <authorList>
            <person name="Dedysh S.N."/>
            <person name="Beletsky A.V."/>
            <person name="Kulichevskaya I.S."/>
            <person name="Mardanov A.V."/>
            <person name="Ravin N.V."/>
        </authorList>
    </citation>
    <scope>NUCLEOTIDE SEQUENCE [LARGE SCALE GENOMIC DNA]</scope>
    <source>
        <strain evidence="10 11">P105</strain>
    </source>
</reference>
<sequence length="915" mass="98472">MRPDSTDSPRPVALTLRLYRALERSFPHEFRNVYGDEMLQAAEDLIEPVWRRHGVGGLLRLLLDLAWRIPVEYAAELRYDIRYGLRRLAGSPGFTAVALTSITLGVCIATCAYSEMNGLLRDLPGVAQPQQLVSLQAPVSYPTYRRYRELPNLFAGSFAYVAPVPFGVRSGARTGRIWGHLVTPGYFSTLGVHPVLGRFLDEADGLAGQAPVVVVSYRYWQEHLGSDPAVVGRKLSVNGSPCTVVGVAAEEFLGASPTIFPADLWLPVSVDARLVPELGGNALERRDLTMFQMVCRLKPGTSEASALAQLNAAAQQLADSYGDADRYQKGMRVQLMGGGKILPLRKQDVPFFKEFLMVLGGLLLLIACANVANMMLARAVDRRKEISVRLSLGASRARLIRQLLTESVLLSMASAPPALLLSYWIMHALSQLKMPLPIPVGFDLTPDWRAFLFTFAATGLAGFAFGLAPALQATRTDLVQALKESGGLRAKVRRVPRLKNGLMLLQMAASLTLLLLTGYLGIGIQSTMGVQEGFDPRNLYMVSLDPVRDGYAPDRAGDFLEKLLESVKAKRGVVSASLTDTLPVSLDGNAGVRFLNADSSEDGRRAANWARKHTVGRDYFATVGIRILSGRSFQRQDERAGAMAVIVSQEAVRKIWKGTDPVGRRIELGNAAAQGAFAAMPGTIDLRASALSAAPASYEVVGVAGDVSEDLVASKKHPAVYFPLRPEDHVQPSLRGVTLLVRGAPGVDVVSLVEREIASLDGRITPFHAGSMMEHIAQFMSMLKAASWTYGLIGLFGLVLAAVGLAGVTAYSVARRGHEIGIRLALGAQKRDVLVLVMKDGALMVLLGTAVGLALSLAGVRALSGIFFTVASVQGYDPMLLIGAPALLAGLALLACYVPARRSTNIDPAVTLRSE</sequence>